<organism evidence="1 2">
    <name type="scientific">Phocoenobacter uteri</name>
    <dbReference type="NCBI Taxonomy" id="146806"/>
    <lineage>
        <taxon>Bacteria</taxon>
        <taxon>Pseudomonadati</taxon>
        <taxon>Pseudomonadota</taxon>
        <taxon>Gammaproteobacteria</taxon>
        <taxon>Pasteurellales</taxon>
        <taxon>Pasteurellaceae</taxon>
        <taxon>Phocoenobacter</taxon>
    </lineage>
</organism>
<protein>
    <submittedName>
        <fullName evidence="1">Uncharacterized protein</fullName>
    </submittedName>
</protein>
<sequence length="122" mass="13925">MTKYIEKTIEDITTGADVNYHEVTYIGIDLANNLTTATVTSYFSLKAKQKGKHPIGEPKRFTIENKPPKGVELENWLYENLTQAIPEDYQPTPENEQYMGYVDPYLFSGGLVKDVEEESNEK</sequence>
<dbReference type="AlphaFoldDB" id="A0A379C9Z3"/>
<dbReference type="OrthoDB" id="5679392at2"/>
<gene>
    <name evidence="1" type="ORF">NCTC12872_00917</name>
</gene>
<evidence type="ECO:0000313" key="1">
    <source>
        <dbReference type="EMBL" id="SUB58948.1"/>
    </source>
</evidence>
<name>A0A379C9Z3_9PAST</name>
<reference evidence="1 2" key="1">
    <citation type="submission" date="2018-06" db="EMBL/GenBank/DDBJ databases">
        <authorList>
            <consortium name="Pathogen Informatics"/>
            <person name="Doyle S."/>
        </authorList>
    </citation>
    <scope>NUCLEOTIDE SEQUENCE [LARGE SCALE GENOMIC DNA]</scope>
    <source>
        <strain evidence="1 2">NCTC12872</strain>
    </source>
</reference>
<dbReference type="Proteomes" id="UP000255417">
    <property type="component" value="Unassembled WGS sequence"/>
</dbReference>
<dbReference type="EMBL" id="UGTA01000001">
    <property type="protein sequence ID" value="SUB58948.1"/>
    <property type="molecule type" value="Genomic_DNA"/>
</dbReference>
<keyword evidence="2" id="KW-1185">Reference proteome</keyword>
<dbReference type="RefSeq" id="WP_115315452.1">
    <property type="nucleotide sequence ID" value="NZ_LWIF01000001.1"/>
</dbReference>
<accession>A0A379C9Z3</accession>
<proteinExistence type="predicted"/>
<evidence type="ECO:0000313" key="2">
    <source>
        <dbReference type="Proteomes" id="UP000255417"/>
    </source>
</evidence>